<gene>
    <name evidence="1" type="ORF">FX987_01567</name>
</gene>
<accession>A0AAP9NLG4</accession>
<organism evidence="1 2">
    <name type="scientific">Vreelandella titanicae</name>
    <dbReference type="NCBI Taxonomy" id="664683"/>
    <lineage>
        <taxon>Bacteria</taxon>
        <taxon>Pseudomonadati</taxon>
        <taxon>Pseudomonadota</taxon>
        <taxon>Gammaproteobacteria</taxon>
        <taxon>Oceanospirillales</taxon>
        <taxon>Halomonadaceae</taxon>
        <taxon>Vreelandella</taxon>
    </lineage>
</organism>
<sequence length="74" mass="8191">MELILVVDHHHGVFIVVHELEARHADHFLSCHTFSRQWGDSLNARLTEQIFDDCLCAALCTKGDNGNVSGAADC</sequence>
<proteinExistence type="predicted"/>
<reference evidence="1 2" key="1">
    <citation type="submission" date="2019-12" db="EMBL/GenBank/DDBJ databases">
        <title>Genome sequencing and assembly of endphytes of Porphyra tenera.</title>
        <authorList>
            <person name="Park J.M."/>
            <person name="Shin R."/>
            <person name="Jo S.H."/>
        </authorList>
    </citation>
    <scope>NUCLEOTIDE SEQUENCE [LARGE SCALE GENOMIC DNA]</scope>
    <source>
        <strain evidence="1 2">GPM3</strain>
    </source>
</reference>
<protein>
    <submittedName>
        <fullName evidence="1">Uncharacterized protein</fullName>
    </submittedName>
</protein>
<name>A0AAP9NLG4_9GAMM</name>
<dbReference type="AlphaFoldDB" id="A0AAP9NLG4"/>
<keyword evidence="2" id="KW-1185">Reference proteome</keyword>
<evidence type="ECO:0000313" key="1">
    <source>
        <dbReference type="EMBL" id="QKS23800.1"/>
    </source>
</evidence>
<evidence type="ECO:0000313" key="2">
    <source>
        <dbReference type="Proteomes" id="UP000509761"/>
    </source>
</evidence>
<dbReference type="Proteomes" id="UP000509761">
    <property type="component" value="Chromosome"/>
</dbReference>
<dbReference type="EMBL" id="CP054580">
    <property type="protein sequence ID" value="QKS23800.1"/>
    <property type="molecule type" value="Genomic_DNA"/>
</dbReference>